<accession>A0A087DH00</accession>
<dbReference type="PANTHER" id="PTHR37318:SF1">
    <property type="entry name" value="BSL7504 PROTEIN"/>
    <property type="match status" value="1"/>
</dbReference>
<dbReference type="STRING" id="158787.BSCA_0855"/>
<reference evidence="3 4" key="1">
    <citation type="submission" date="2014-03" db="EMBL/GenBank/DDBJ databases">
        <title>Genomics of Bifidobacteria.</title>
        <authorList>
            <person name="Ventura M."/>
            <person name="Milani C."/>
            <person name="Lugli G.A."/>
        </authorList>
    </citation>
    <scope>NUCLEOTIDE SEQUENCE [LARGE SCALE GENOMIC DNA]</scope>
    <source>
        <strain evidence="3 4">LMG 21589</strain>
    </source>
</reference>
<dbReference type="Gene3D" id="1.10.10.10">
    <property type="entry name" value="Winged helix-like DNA-binding domain superfamily/Winged helix DNA-binding domain"/>
    <property type="match status" value="1"/>
</dbReference>
<sequence>MNERTVGRTDGGSGEESGVTPHFDEVIHAPIRLRICGLLAASDSVRFDVLRDTLGISDATCSKHLKTLADAGYVTIEKKSGLTRRYPITWVSLTWQGLAAFNAHVEALRQIVAGVMPDPGEPRYDKAR</sequence>
<dbReference type="eggNOG" id="COG1846">
    <property type="taxonomic scope" value="Bacteria"/>
</dbReference>
<dbReference type="AlphaFoldDB" id="A0A087DH00"/>
<dbReference type="PANTHER" id="PTHR37318">
    <property type="entry name" value="BSL7504 PROTEIN"/>
    <property type="match status" value="1"/>
</dbReference>
<organism evidence="3 4">
    <name type="scientific">Bifidobacterium scardovii</name>
    <dbReference type="NCBI Taxonomy" id="158787"/>
    <lineage>
        <taxon>Bacteria</taxon>
        <taxon>Bacillati</taxon>
        <taxon>Actinomycetota</taxon>
        <taxon>Actinomycetes</taxon>
        <taxon>Bifidobacteriales</taxon>
        <taxon>Bifidobacteriaceae</taxon>
        <taxon>Bifidobacterium</taxon>
    </lineage>
</organism>
<dbReference type="GeneID" id="85166353"/>
<proteinExistence type="predicted"/>
<comment type="caution">
    <text evidence="3">The sequence shown here is derived from an EMBL/GenBank/DDBJ whole genome shotgun (WGS) entry which is preliminary data.</text>
</comment>
<evidence type="ECO:0000313" key="3">
    <source>
        <dbReference type="EMBL" id="KFI94800.1"/>
    </source>
</evidence>
<dbReference type="InterPro" id="IPR011991">
    <property type="entry name" value="ArsR-like_HTH"/>
</dbReference>
<dbReference type="InterPro" id="IPR036390">
    <property type="entry name" value="WH_DNA-bd_sf"/>
</dbReference>
<dbReference type="Proteomes" id="UP000029033">
    <property type="component" value="Unassembled WGS sequence"/>
</dbReference>
<dbReference type="Pfam" id="PF13601">
    <property type="entry name" value="HTH_34"/>
    <property type="match status" value="1"/>
</dbReference>
<feature type="region of interest" description="Disordered" evidence="1">
    <location>
        <begin position="1"/>
        <end position="20"/>
    </location>
</feature>
<protein>
    <submittedName>
        <fullName evidence="3">Transcriptional regulator</fullName>
    </submittedName>
</protein>
<dbReference type="EMBL" id="JGZO01000006">
    <property type="protein sequence ID" value="KFI94800.1"/>
    <property type="molecule type" value="Genomic_DNA"/>
</dbReference>
<keyword evidence="4" id="KW-1185">Reference proteome</keyword>
<evidence type="ECO:0000313" key="4">
    <source>
        <dbReference type="Proteomes" id="UP000029033"/>
    </source>
</evidence>
<evidence type="ECO:0000259" key="2">
    <source>
        <dbReference type="Pfam" id="PF13601"/>
    </source>
</evidence>
<gene>
    <name evidence="3" type="ORF">BSCA_0855</name>
</gene>
<feature type="domain" description="Winged helix DNA-binding" evidence="2">
    <location>
        <begin position="31"/>
        <end position="112"/>
    </location>
</feature>
<dbReference type="RefSeq" id="WP_051923179.1">
    <property type="nucleotide sequence ID" value="NZ_JASOEM010000029.1"/>
</dbReference>
<name>A0A087DH00_9BIFI</name>
<evidence type="ECO:0000256" key="1">
    <source>
        <dbReference type="SAM" id="MobiDB-lite"/>
    </source>
</evidence>
<dbReference type="CDD" id="cd00090">
    <property type="entry name" value="HTH_ARSR"/>
    <property type="match status" value="1"/>
</dbReference>
<dbReference type="OrthoDB" id="4952043at2"/>
<dbReference type="SUPFAM" id="SSF46785">
    <property type="entry name" value="Winged helix' DNA-binding domain"/>
    <property type="match status" value="1"/>
</dbReference>
<dbReference type="InterPro" id="IPR027395">
    <property type="entry name" value="WH_DNA-bd_dom"/>
</dbReference>
<dbReference type="InterPro" id="IPR036388">
    <property type="entry name" value="WH-like_DNA-bd_sf"/>
</dbReference>